<feature type="repeat" description="ANK" evidence="3">
    <location>
        <begin position="490"/>
        <end position="522"/>
    </location>
</feature>
<feature type="repeat" description="ANK" evidence="3">
    <location>
        <begin position="342"/>
        <end position="374"/>
    </location>
</feature>
<proteinExistence type="predicted"/>
<evidence type="ECO:0000313" key="4">
    <source>
        <dbReference type="EMBL" id="CEM42258.1"/>
    </source>
</evidence>
<feature type="repeat" description="ANK" evidence="3">
    <location>
        <begin position="235"/>
        <end position="263"/>
    </location>
</feature>
<dbReference type="AlphaFoldDB" id="A0A0G4HED6"/>
<dbReference type="PhylomeDB" id="A0A0G4HED6"/>
<dbReference type="InterPro" id="IPR036770">
    <property type="entry name" value="Ankyrin_rpt-contain_sf"/>
</dbReference>
<feature type="repeat" description="ANK" evidence="3">
    <location>
        <begin position="301"/>
        <end position="341"/>
    </location>
</feature>
<evidence type="ECO:0000256" key="3">
    <source>
        <dbReference type="PROSITE-ProRule" id="PRU00023"/>
    </source>
</evidence>
<dbReference type="SUPFAM" id="SSF48403">
    <property type="entry name" value="Ankyrin repeat"/>
    <property type="match status" value="1"/>
</dbReference>
<dbReference type="PRINTS" id="PR01415">
    <property type="entry name" value="ANKYRIN"/>
</dbReference>
<feature type="repeat" description="ANK" evidence="3">
    <location>
        <begin position="202"/>
        <end position="234"/>
    </location>
</feature>
<dbReference type="EMBL" id="CDMZ01002416">
    <property type="protein sequence ID" value="CEM42258.1"/>
    <property type="molecule type" value="Genomic_DNA"/>
</dbReference>
<reference evidence="4" key="1">
    <citation type="submission" date="2014-11" db="EMBL/GenBank/DDBJ databases">
        <authorList>
            <person name="Otto D Thomas"/>
            <person name="Naeem Raeece"/>
        </authorList>
    </citation>
    <scope>NUCLEOTIDE SEQUENCE</scope>
</reference>
<evidence type="ECO:0000256" key="2">
    <source>
        <dbReference type="ARBA" id="ARBA00023043"/>
    </source>
</evidence>
<keyword evidence="2 3" id="KW-0040">ANK repeat</keyword>
<dbReference type="VEuPathDB" id="CryptoDB:Cvel_26627"/>
<dbReference type="PROSITE" id="PS50297">
    <property type="entry name" value="ANK_REP_REGION"/>
    <property type="match status" value="7"/>
</dbReference>
<dbReference type="InterPro" id="IPR002110">
    <property type="entry name" value="Ankyrin_rpt"/>
</dbReference>
<dbReference type="SMART" id="SM00248">
    <property type="entry name" value="ANK"/>
    <property type="match status" value="11"/>
</dbReference>
<dbReference type="Pfam" id="PF00023">
    <property type="entry name" value="Ank"/>
    <property type="match status" value="1"/>
</dbReference>
<feature type="repeat" description="ANK" evidence="3">
    <location>
        <begin position="165"/>
        <end position="197"/>
    </location>
</feature>
<dbReference type="PANTHER" id="PTHR24161:SF85">
    <property type="entry name" value="PALMITOYLTRANSFERASE HIP14"/>
    <property type="match status" value="1"/>
</dbReference>
<feature type="repeat" description="ANK" evidence="3">
    <location>
        <begin position="413"/>
        <end position="445"/>
    </location>
</feature>
<dbReference type="PANTHER" id="PTHR24161">
    <property type="entry name" value="ANK_REP_REGION DOMAIN-CONTAINING PROTEIN-RELATED"/>
    <property type="match status" value="1"/>
</dbReference>
<gene>
    <name evidence="4" type="ORF">Cvel_26627</name>
</gene>
<dbReference type="Pfam" id="PF13637">
    <property type="entry name" value="Ank_4"/>
    <property type="match status" value="1"/>
</dbReference>
<dbReference type="PROSITE" id="PS50088">
    <property type="entry name" value="ANK_REPEAT"/>
    <property type="match status" value="9"/>
</dbReference>
<dbReference type="Gene3D" id="1.25.40.20">
    <property type="entry name" value="Ankyrin repeat-containing domain"/>
    <property type="match status" value="4"/>
</dbReference>
<name>A0A0G4HED6_9ALVE</name>
<keyword evidence="1" id="KW-0677">Repeat</keyword>
<protein>
    <submittedName>
        <fullName evidence="4">Uncharacterized protein</fullName>
    </submittedName>
</protein>
<sequence length="608" mass="65417">METLPASFLCVLRDMENFEEAVTRVADSFREKRRVVTNAVCCSLGIPSLPSDFSLSQAVFENDPPPPPPRVAAALIGLSGVAATTLQKLKKEAHSKLDQILSHYYKIDLSPFFASEVGKVIRSFQAVDAPTLCQAARACTGEGPQGIENLSLLLRVGANVNVLVDGKSPLVEAVSARSLPAVEMLVEEGADIERRGEEKGFEGFTALHRACYESHPEIVRFLVSREADVNVKDKMGRTSLTYAAYKGPLEIFEHLLSKGADLEKSVFDGVTALHQATAGNQKEIAEMLLDHGTDVNARNNGGETPLFWTAFYNTAASIVCDSDAVAELLLARGADVNARDEMGRTIVHWAATHGSMKVLKVALDAGADIEALADGSTPLMCTATMIKDRVFDSDAAAELLLDREADVNASGWDGRTVLHAAASYGCVKVLQLALDRGADIEARDREGKTPLHTVFRSKSFYMGSHHMVGNPATAGLLLSRGADMNAREEIGRTILHLAAIYGCLDILKFALDHGADVNAIDNRGDSALHHVVWCRNDRDSDDYRRTYDSEGTLEAAQMLVDHGTNASAENGGGLTPLAIAEFRLPEGSPTQVFLSGLRAQDPGSTASK</sequence>
<feature type="repeat" description="ANK" evidence="3">
    <location>
        <begin position="446"/>
        <end position="489"/>
    </location>
</feature>
<accession>A0A0G4HED6</accession>
<organism evidence="4">
    <name type="scientific">Chromera velia CCMP2878</name>
    <dbReference type="NCBI Taxonomy" id="1169474"/>
    <lineage>
        <taxon>Eukaryota</taxon>
        <taxon>Sar</taxon>
        <taxon>Alveolata</taxon>
        <taxon>Colpodellida</taxon>
        <taxon>Chromeraceae</taxon>
        <taxon>Chromera</taxon>
    </lineage>
</organism>
<feature type="repeat" description="ANK" evidence="3">
    <location>
        <begin position="268"/>
        <end position="300"/>
    </location>
</feature>
<evidence type="ECO:0000256" key="1">
    <source>
        <dbReference type="ARBA" id="ARBA00022737"/>
    </source>
</evidence>
<dbReference type="Pfam" id="PF12796">
    <property type="entry name" value="Ank_2"/>
    <property type="match status" value="3"/>
</dbReference>